<accession>A0A0P0C193</accession>
<dbReference type="AlphaFoldDB" id="A0A0P0C193"/>
<dbReference type="PATRIC" id="fig|512763.3.peg.1283"/>
<protein>
    <submittedName>
        <fullName evidence="1">Uncharacterized protein</fullName>
    </submittedName>
</protein>
<evidence type="ECO:0000313" key="1">
    <source>
        <dbReference type="EMBL" id="ALI98572.1"/>
    </source>
</evidence>
<dbReference type="EMBL" id="CP012643">
    <property type="protein sequence ID" value="ALI98572.1"/>
    <property type="molecule type" value="Genomic_DNA"/>
</dbReference>
<dbReference type="Proteomes" id="UP000061382">
    <property type="component" value="Chromosome"/>
</dbReference>
<sequence>MEPPWIMGNLTLGLPDLGEPQLGLVAGMGLVGVAVAQGECPLGGGVAVLVGLHRDLHEDARQGGPSEQGRRLRIGARRHAAGLGHQEGLPRHLALDDLAPGGELQLEALPFRGGVGDLYHGSVRLRVDAGPTGGWVSWPGSGTCQANRGGGSGNALPGGGLLRYPRNGSMQHIFK</sequence>
<dbReference type="KEGG" id="rti:DC20_05800"/>
<keyword evidence="2" id="KW-1185">Reference proteome</keyword>
<dbReference type="STRING" id="512763.DC20_05800"/>
<reference evidence="1 2" key="1">
    <citation type="submission" date="2015-08" db="EMBL/GenBank/DDBJ databases">
        <title>Complete genome sequence of Rufibacter tibetensis strain 1351t, a radiation-resistant bacterium from tibet plateau.</title>
        <authorList>
            <person name="Dai J."/>
        </authorList>
    </citation>
    <scope>NUCLEOTIDE SEQUENCE [LARGE SCALE GENOMIC DNA]</scope>
    <source>
        <strain evidence="1 2">1351</strain>
    </source>
</reference>
<name>A0A0P0C193_9BACT</name>
<organism evidence="1 2">
    <name type="scientific">Rufibacter tibetensis</name>
    <dbReference type="NCBI Taxonomy" id="512763"/>
    <lineage>
        <taxon>Bacteria</taxon>
        <taxon>Pseudomonadati</taxon>
        <taxon>Bacteroidota</taxon>
        <taxon>Cytophagia</taxon>
        <taxon>Cytophagales</taxon>
        <taxon>Hymenobacteraceae</taxon>
        <taxon>Rufibacter</taxon>
    </lineage>
</organism>
<gene>
    <name evidence="1" type="ORF">DC20_05800</name>
</gene>
<proteinExistence type="predicted"/>
<evidence type="ECO:0000313" key="2">
    <source>
        <dbReference type="Proteomes" id="UP000061382"/>
    </source>
</evidence>